<dbReference type="Pfam" id="PF00364">
    <property type="entry name" value="Biotin_lipoyl"/>
    <property type="match status" value="1"/>
</dbReference>
<evidence type="ECO:0000256" key="7">
    <source>
        <dbReference type="RuleBase" id="RU003423"/>
    </source>
</evidence>
<organism evidence="11 12">
    <name type="scientific">Kaustia mangrovi</name>
    <dbReference type="NCBI Taxonomy" id="2593653"/>
    <lineage>
        <taxon>Bacteria</taxon>
        <taxon>Pseudomonadati</taxon>
        <taxon>Pseudomonadota</taxon>
        <taxon>Alphaproteobacteria</taxon>
        <taxon>Hyphomicrobiales</taxon>
        <taxon>Parvibaculaceae</taxon>
        <taxon>Kaustia</taxon>
    </lineage>
</organism>
<proteinExistence type="inferred from homology"/>
<evidence type="ECO:0000256" key="4">
    <source>
        <dbReference type="ARBA" id="ARBA00022679"/>
    </source>
</evidence>
<sequence length="372" mass="38806">MTTFRLPDLGEGLSEAEIVAWHVSAGDHVSTDQPLVSVETAKAVIEIPSPQAGLVSRIYGEPGDVLAVGAPLADIDGGPQEEHAGIVGDLPSAPETEQPAPAAAAAARDGRQREETAVRASPKVRAEARKRGIALDTVTGTGPGGTITMDDLETHPAGTGDPVAEPLRGARRTMARAMARARDEVAPATVTEEADISHWSAEDDVTVRLVSAIVDAVAAEPRLNSWYDGENDAIAVHETVDLGIAQDTEAGLFVPVLRDVAAQSADALRERLTALKTRVRERSATPDELRAPTITLSNFGMIAGLHAALVVVPPQVAILGAGRIAERVKLDGGKPVPARILPLSLSFDHRAVTGGEAARFLAAIVTSLEAGR</sequence>
<dbReference type="SUPFAM" id="SSF47005">
    <property type="entry name" value="Peripheral subunit-binding domain of 2-oxo acid dehydrogenase complex"/>
    <property type="match status" value="1"/>
</dbReference>
<dbReference type="InterPro" id="IPR001078">
    <property type="entry name" value="2-oxoacid_DH_actylTfrase"/>
</dbReference>
<dbReference type="Gene3D" id="3.30.559.10">
    <property type="entry name" value="Chloramphenicol acetyltransferase-like domain"/>
    <property type="match status" value="1"/>
</dbReference>
<feature type="compositionally biased region" description="Basic and acidic residues" evidence="8">
    <location>
        <begin position="108"/>
        <end position="117"/>
    </location>
</feature>
<dbReference type="PROSITE" id="PS00189">
    <property type="entry name" value="LIPOYL"/>
    <property type="match status" value="1"/>
</dbReference>
<feature type="domain" description="Peripheral subunit-binding (PSBD)" evidence="10">
    <location>
        <begin position="119"/>
        <end position="156"/>
    </location>
</feature>
<dbReference type="InterPro" id="IPR050743">
    <property type="entry name" value="2-oxoacid_DH_E2_comp"/>
</dbReference>
<dbReference type="SUPFAM" id="SSF52777">
    <property type="entry name" value="CoA-dependent acyltransferases"/>
    <property type="match status" value="1"/>
</dbReference>
<dbReference type="KEGG" id="kmn:HW532_09295"/>
<evidence type="ECO:0000259" key="9">
    <source>
        <dbReference type="PROSITE" id="PS50968"/>
    </source>
</evidence>
<feature type="region of interest" description="Disordered" evidence="8">
    <location>
        <begin position="91"/>
        <end position="125"/>
    </location>
</feature>
<evidence type="ECO:0000256" key="6">
    <source>
        <dbReference type="ARBA" id="ARBA00023315"/>
    </source>
</evidence>
<evidence type="ECO:0000313" key="12">
    <source>
        <dbReference type="Proteomes" id="UP000593594"/>
    </source>
</evidence>
<evidence type="ECO:0000256" key="8">
    <source>
        <dbReference type="SAM" id="MobiDB-lite"/>
    </source>
</evidence>
<dbReference type="PROSITE" id="PS51826">
    <property type="entry name" value="PSBD"/>
    <property type="match status" value="1"/>
</dbReference>
<dbReference type="InterPro" id="IPR023213">
    <property type="entry name" value="CAT-like_dom_sf"/>
</dbReference>
<dbReference type="InterPro" id="IPR011053">
    <property type="entry name" value="Single_hybrid_motif"/>
</dbReference>
<dbReference type="Proteomes" id="UP000593594">
    <property type="component" value="Chromosome"/>
</dbReference>
<evidence type="ECO:0000256" key="3">
    <source>
        <dbReference type="ARBA" id="ARBA00011484"/>
    </source>
</evidence>
<evidence type="ECO:0000256" key="1">
    <source>
        <dbReference type="ARBA" id="ARBA00001938"/>
    </source>
</evidence>
<evidence type="ECO:0000256" key="5">
    <source>
        <dbReference type="ARBA" id="ARBA00022823"/>
    </source>
</evidence>
<evidence type="ECO:0000259" key="10">
    <source>
        <dbReference type="PROSITE" id="PS51826"/>
    </source>
</evidence>
<dbReference type="EMBL" id="CP058214">
    <property type="protein sequence ID" value="QPC42866.1"/>
    <property type="molecule type" value="Genomic_DNA"/>
</dbReference>
<dbReference type="PROSITE" id="PS50968">
    <property type="entry name" value="BIOTINYL_LIPOYL"/>
    <property type="match status" value="1"/>
</dbReference>
<dbReference type="RefSeq" id="WP_213164105.1">
    <property type="nucleotide sequence ID" value="NZ_CP058214.1"/>
</dbReference>
<dbReference type="PANTHER" id="PTHR43178:SF12">
    <property type="entry name" value="DIHYDROLIPOAMIDE ACETYLTRANSFERASE COMPONENT OF PYRUVATE DEHYDROGENASE COMPLEX"/>
    <property type="match status" value="1"/>
</dbReference>
<evidence type="ECO:0000313" key="11">
    <source>
        <dbReference type="EMBL" id="QPC42866.1"/>
    </source>
</evidence>
<keyword evidence="6 7" id="KW-0012">Acyltransferase</keyword>
<comment type="cofactor">
    <cofactor evidence="1 7">
        <name>(R)-lipoate</name>
        <dbReference type="ChEBI" id="CHEBI:83088"/>
    </cofactor>
</comment>
<dbReference type="Pfam" id="PF00198">
    <property type="entry name" value="2-oxoacid_dh"/>
    <property type="match status" value="1"/>
</dbReference>
<dbReference type="InterPro" id="IPR000089">
    <property type="entry name" value="Biotin_lipoyl"/>
</dbReference>
<dbReference type="PANTHER" id="PTHR43178">
    <property type="entry name" value="DIHYDROLIPOAMIDE ACETYLTRANSFERASE COMPONENT OF PYRUVATE DEHYDROGENASE COMPLEX"/>
    <property type="match status" value="1"/>
</dbReference>
<keyword evidence="12" id="KW-1185">Reference proteome</keyword>
<keyword evidence="4 7" id="KW-0808">Transferase</keyword>
<reference evidence="11 12" key="1">
    <citation type="submission" date="2020-06" db="EMBL/GenBank/DDBJ databases">
        <title>Genome sequence of 2 isolates from Red Sea Mangroves.</title>
        <authorList>
            <person name="Sefrji F."/>
            <person name="Michoud G."/>
            <person name="Merlino G."/>
            <person name="Daffonchio D."/>
        </authorList>
    </citation>
    <scope>NUCLEOTIDE SEQUENCE [LARGE SCALE GENOMIC DNA]</scope>
    <source>
        <strain evidence="11 12">R1DC25</strain>
    </source>
</reference>
<name>A0A7S8C3V7_9HYPH</name>
<gene>
    <name evidence="11" type="ORF">HW532_09295</name>
</gene>
<dbReference type="InterPro" id="IPR004167">
    <property type="entry name" value="PSBD"/>
</dbReference>
<dbReference type="EC" id="2.3.1.-" evidence="7"/>
<evidence type="ECO:0000256" key="2">
    <source>
        <dbReference type="ARBA" id="ARBA00007317"/>
    </source>
</evidence>
<dbReference type="InterPro" id="IPR003016">
    <property type="entry name" value="2-oxoA_DH_lipoyl-BS"/>
</dbReference>
<comment type="subunit">
    <text evidence="3">Forms a 24-polypeptide structural core with octahedral symmetry.</text>
</comment>
<dbReference type="Gene3D" id="2.40.50.100">
    <property type="match status" value="1"/>
</dbReference>
<dbReference type="GO" id="GO:0005737">
    <property type="term" value="C:cytoplasm"/>
    <property type="evidence" value="ECO:0007669"/>
    <property type="project" value="TreeGrafter"/>
</dbReference>
<dbReference type="InterPro" id="IPR036625">
    <property type="entry name" value="E3-bd_dom_sf"/>
</dbReference>
<dbReference type="AlphaFoldDB" id="A0A7S8C3V7"/>
<dbReference type="Pfam" id="PF02817">
    <property type="entry name" value="E3_binding"/>
    <property type="match status" value="1"/>
</dbReference>
<dbReference type="SUPFAM" id="SSF51230">
    <property type="entry name" value="Single hybrid motif"/>
    <property type="match status" value="1"/>
</dbReference>
<dbReference type="GO" id="GO:0031405">
    <property type="term" value="F:lipoic acid binding"/>
    <property type="evidence" value="ECO:0007669"/>
    <property type="project" value="TreeGrafter"/>
</dbReference>
<accession>A0A7S8C3V7</accession>
<comment type="similarity">
    <text evidence="2 7">Belongs to the 2-oxoacid dehydrogenase family.</text>
</comment>
<keyword evidence="5 7" id="KW-0450">Lipoyl</keyword>
<protein>
    <recommendedName>
        <fullName evidence="7">Dihydrolipoamide acetyltransferase component of pyruvate dehydrogenase complex</fullName>
        <ecNumber evidence="7">2.3.1.-</ecNumber>
    </recommendedName>
</protein>
<dbReference type="GO" id="GO:0016407">
    <property type="term" value="F:acetyltransferase activity"/>
    <property type="evidence" value="ECO:0007669"/>
    <property type="project" value="TreeGrafter"/>
</dbReference>
<dbReference type="CDD" id="cd06849">
    <property type="entry name" value="lipoyl_domain"/>
    <property type="match status" value="1"/>
</dbReference>
<feature type="domain" description="Lipoyl-binding" evidence="9">
    <location>
        <begin position="1"/>
        <end position="76"/>
    </location>
</feature>
<dbReference type="Gene3D" id="4.10.320.10">
    <property type="entry name" value="E3-binding domain"/>
    <property type="match status" value="1"/>
</dbReference>